<dbReference type="InterPro" id="IPR052399">
    <property type="entry name" value="Phage_Baseplate_Assmbl_Protein"/>
</dbReference>
<evidence type="ECO:0000259" key="3">
    <source>
        <dbReference type="Pfam" id="PF26078"/>
    </source>
</evidence>
<dbReference type="RefSeq" id="WP_098701905.1">
    <property type="nucleotide sequence ID" value="NZ_NJGI01000001.1"/>
</dbReference>
<sequence length="370" mass="42234">MIDDTYEILDANAEELRQQMQEKFEELSGRQISKYSPEGLIFASVAYLIAIREENYNDNLKQNYLKYARDYRLDLLGDRYGDRGLRLDEQYAKATFRFSIISSKQKKIVIPKGSLIRYNDLYFETNEEYSIAENTLHVDGIATCKTPGTIGNNIPVGHINTMVDLYPYFSKVENITISNGGTDLEEDEVYRERLRLVPDSFSVAGSEGAYVFWTLSTSPEIVDVTVKSSKPCEVDIYVLTKDGVPSEELRSQVLKVVNSDEIRPLTDKVTIKSPEVVDYKVEFDYYINKADEININSIKAKVQTAVNEYIEWQKSKLGRDIIPDELIKRLKLAGVKRTVITSPTYKKLESHQFAKCNASVVVNYLGVEDI</sequence>
<gene>
    <name evidence="5" type="ORF">RN96_00465</name>
</gene>
<comment type="caution">
    <text evidence="5">The sequence shown here is derived from an EMBL/GenBank/DDBJ whole genome shotgun (WGS) entry which is preliminary data.</text>
</comment>
<reference evidence="5 6" key="1">
    <citation type="submission" date="2017-06" db="EMBL/GenBank/DDBJ databases">
        <title>Genome sequencing of Fusobacterium nucleatum subsp. polymorphum KCOM 1232 (=ChDC F37).</title>
        <authorList>
            <person name="Kook J.-K."/>
            <person name="Park S.-N."/>
            <person name="Lim Y.K."/>
            <person name="Roh H."/>
        </authorList>
    </citation>
    <scope>NUCLEOTIDE SEQUENCE [LARGE SCALE GENOMIC DNA]</scope>
    <source>
        <strain evidence="6">KCOM 1232 ( ChDC F37)</strain>
    </source>
</reference>
<evidence type="ECO:0000259" key="2">
    <source>
        <dbReference type="Pfam" id="PF04865"/>
    </source>
</evidence>
<comment type="similarity">
    <text evidence="1">Belongs to the Mu gp47/PBSX XkdT family.</text>
</comment>
<protein>
    <submittedName>
        <fullName evidence="5">Bacteriocin</fullName>
    </submittedName>
</protein>
<dbReference type="Pfam" id="PF26078">
    <property type="entry name" value="Baseplate_J_M"/>
    <property type="match status" value="1"/>
</dbReference>
<evidence type="ECO:0000313" key="5">
    <source>
        <dbReference type="EMBL" id="PGH21739.1"/>
    </source>
</evidence>
<dbReference type="PIRSF" id="PIRSF020481">
    <property type="entry name" value="BAP"/>
    <property type="match status" value="1"/>
</dbReference>
<dbReference type="InterPro" id="IPR058530">
    <property type="entry name" value="Baseplate_J-like_C"/>
</dbReference>
<dbReference type="EMBL" id="NJGI01000001">
    <property type="protein sequence ID" value="PGH21739.1"/>
    <property type="molecule type" value="Genomic_DNA"/>
</dbReference>
<dbReference type="InterPro" id="IPR006949">
    <property type="entry name" value="Barrel_Baseplate_J-like"/>
</dbReference>
<accession>A0A2B7YKZ8</accession>
<feature type="domain" description="Baseplate J-like central" evidence="3">
    <location>
        <begin position="203"/>
        <end position="272"/>
    </location>
</feature>
<feature type="domain" description="Baseplate protein J-like barrel" evidence="2">
    <location>
        <begin position="105"/>
        <end position="180"/>
    </location>
</feature>
<dbReference type="InterPro" id="IPR058531">
    <property type="entry name" value="Baseplate_J_M"/>
</dbReference>
<evidence type="ECO:0000259" key="4">
    <source>
        <dbReference type="Pfam" id="PF26079"/>
    </source>
</evidence>
<dbReference type="Pfam" id="PF26079">
    <property type="entry name" value="Baseplate_J_C"/>
    <property type="match status" value="1"/>
</dbReference>
<dbReference type="InterPro" id="IPR014507">
    <property type="entry name" value="Baseplate_assembly_J_pred"/>
</dbReference>
<evidence type="ECO:0000256" key="1">
    <source>
        <dbReference type="ARBA" id="ARBA00038087"/>
    </source>
</evidence>
<dbReference type="Proteomes" id="UP000222862">
    <property type="component" value="Unassembled WGS sequence"/>
</dbReference>
<dbReference type="PANTHER" id="PTHR37829:SF3">
    <property type="entry name" value="PROTEIN JAYE-RELATED"/>
    <property type="match status" value="1"/>
</dbReference>
<dbReference type="AlphaFoldDB" id="A0A2B7YKZ8"/>
<evidence type="ECO:0000313" key="6">
    <source>
        <dbReference type="Proteomes" id="UP000222862"/>
    </source>
</evidence>
<organism evidence="5 6">
    <name type="scientific">Fusobacterium nucleatum subsp. polymorphum</name>
    <name type="common">Fusobacterium polymorphum</name>
    <dbReference type="NCBI Taxonomy" id="76857"/>
    <lineage>
        <taxon>Bacteria</taxon>
        <taxon>Fusobacteriati</taxon>
        <taxon>Fusobacteriota</taxon>
        <taxon>Fusobacteriia</taxon>
        <taxon>Fusobacteriales</taxon>
        <taxon>Fusobacteriaceae</taxon>
        <taxon>Fusobacterium</taxon>
    </lineage>
</organism>
<dbReference type="PANTHER" id="PTHR37829">
    <property type="entry name" value="PHAGE-LIKE ELEMENT PBSX PROTEIN XKDT"/>
    <property type="match status" value="1"/>
</dbReference>
<feature type="domain" description="Baseplate J-like C-terminal" evidence="4">
    <location>
        <begin position="283"/>
        <end position="358"/>
    </location>
</feature>
<dbReference type="Pfam" id="PF04865">
    <property type="entry name" value="Baseplate_J"/>
    <property type="match status" value="1"/>
</dbReference>
<name>A0A2B7YKZ8_FUSNP</name>
<proteinExistence type="inferred from homology"/>